<protein>
    <submittedName>
        <fullName evidence="7">LPS export ABC transporter permease LptG</fullName>
    </submittedName>
</protein>
<dbReference type="InterPro" id="IPR005495">
    <property type="entry name" value="LptG/LptF_permease"/>
</dbReference>
<dbReference type="EMBL" id="JACEON010000006">
    <property type="protein sequence ID" value="MBA4611647.1"/>
    <property type="molecule type" value="Genomic_DNA"/>
</dbReference>
<proteinExistence type="predicted"/>
<comment type="caution">
    <text evidence="7">The sequence shown here is derived from an EMBL/GenBank/DDBJ whole genome shotgun (WGS) entry which is preliminary data.</text>
</comment>
<evidence type="ECO:0000256" key="1">
    <source>
        <dbReference type="ARBA" id="ARBA00004651"/>
    </source>
</evidence>
<evidence type="ECO:0000256" key="2">
    <source>
        <dbReference type="ARBA" id="ARBA00022475"/>
    </source>
</evidence>
<feature type="transmembrane region" description="Helical" evidence="6">
    <location>
        <begin position="73"/>
        <end position="93"/>
    </location>
</feature>
<keyword evidence="5 6" id="KW-0472">Membrane</keyword>
<dbReference type="PANTHER" id="PTHR33529">
    <property type="entry name" value="SLR0882 PROTEIN-RELATED"/>
    <property type="match status" value="1"/>
</dbReference>
<gene>
    <name evidence="7" type="primary">lptG</name>
    <name evidence="7" type="ORF">H1W37_08295</name>
</gene>
<keyword evidence="2" id="KW-1003">Cell membrane</keyword>
<dbReference type="GO" id="GO:0055085">
    <property type="term" value="P:transmembrane transport"/>
    <property type="evidence" value="ECO:0007669"/>
    <property type="project" value="InterPro"/>
</dbReference>
<name>A0A838XPD2_9HYPH</name>
<reference evidence="7 8" key="1">
    <citation type="submission" date="2020-07" db="EMBL/GenBank/DDBJ databases">
        <authorList>
            <person name="Li M."/>
        </authorList>
    </citation>
    <scope>NUCLEOTIDE SEQUENCE [LARGE SCALE GENOMIC DNA]</scope>
    <source>
        <strain evidence="7 8">DSM 23284</strain>
    </source>
</reference>
<comment type="subcellular location">
    <subcellularLocation>
        <location evidence="1">Cell membrane</location>
        <topology evidence="1">Multi-pass membrane protein</topology>
    </subcellularLocation>
</comment>
<evidence type="ECO:0000256" key="3">
    <source>
        <dbReference type="ARBA" id="ARBA00022692"/>
    </source>
</evidence>
<dbReference type="NCBIfam" id="TIGR04408">
    <property type="entry name" value="LptG_lptG"/>
    <property type="match status" value="1"/>
</dbReference>
<dbReference type="Proteomes" id="UP000559404">
    <property type="component" value="Unassembled WGS sequence"/>
</dbReference>
<keyword evidence="3 6" id="KW-0812">Transmembrane</keyword>
<feature type="transmembrane region" description="Helical" evidence="6">
    <location>
        <begin position="20"/>
        <end position="41"/>
    </location>
</feature>
<evidence type="ECO:0000313" key="8">
    <source>
        <dbReference type="Proteomes" id="UP000559404"/>
    </source>
</evidence>
<accession>A0A838XPD2</accession>
<feature type="transmembrane region" description="Helical" evidence="6">
    <location>
        <begin position="285"/>
        <end position="306"/>
    </location>
</feature>
<dbReference type="PANTHER" id="PTHR33529:SF2">
    <property type="entry name" value="LIPOPOLYSACCHARIDE EXPORT SYSTEM PERMEASE PROTEIN LPTG"/>
    <property type="match status" value="1"/>
</dbReference>
<evidence type="ECO:0000256" key="5">
    <source>
        <dbReference type="ARBA" id="ARBA00023136"/>
    </source>
</evidence>
<feature type="transmembrane region" description="Helical" evidence="6">
    <location>
        <begin position="341"/>
        <end position="366"/>
    </location>
</feature>
<feature type="transmembrane region" description="Helical" evidence="6">
    <location>
        <begin position="105"/>
        <end position="127"/>
    </location>
</feature>
<feature type="transmembrane region" description="Helical" evidence="6">
    <location>
        <begin position="312"/>
        <end position="329"/>
    </location>
</feature>
<evidence type="ECO:0000256" key="4">
    <source>
        <dbReference type="ARBA" id="ARBA00022989"/>
    </source>
</evidence>
<evidence type="ECO:0000256" key="6">
    <source>
        <dbReference type="SAM" id="Phobius"/>
    </source>
</evidence>
<dbReference type="Pfam" id="PF03739">
    <property type="entry name" value="LptF_LptG"/>
    <property type="match status" value="1"/>
</dbReference>
<dbReference type="InterPro" id="IPR030923">
    <property type="entry name" value="LptG"/>
</dbReference>
<dbReference type="AlphaFoldDB" id="A0A838XPD2"/>
<dbReference type="GO" id="GO:0043190">
    <property type="term" value="C:ATP-binding cassette (ABC) transporter complex"/>
    <property type="evidence" value="ECO:0007669"/>
    <property type="project" value="InterPro"/>
</dbReference>
<dbReference type="GO" id="GO:0015920">
    <property type="term" value="P:lipopolysaccharide transport"/>
    <property type="evidence" value="ECO:0007669"/>
    <property type="project" value="TreeGrafter"/>
</dbReference>
<keyword evidence="8" id="KW-1185">Reference proteome</keyword>
<organism evidence="7 8">
    <name type="scientific">Stappia taiwanensis</name>
    <dbReference type="NCBI Taxonomy" id="992267"/>
    <lineage>
        <taxon>Bacteria</taxon>
        <taxon>Pseudomonadati</taxon>
        <taxon>Pseudomonadota</taxon>
        <taxon>Alphaproteobacteria</taxon>
        <taxon>Hyphomicrobiales</taxon>
        <taxon>Stappiaceae</taxon>
        <taxon>Stappia</taxon>
    </lineage>
</organism>
<keyword evidence="4 6" id="KW-1133">Transmembrane helix</keyword>
<reference evidence="7 8" key="2">
    <citation type="submission" date="2020-08" db="EMBL/GenBank/DDBJ databases">
        <title>Stappia taiwanensis sp. nov., isolated from a coastal thermal spring.</title>
        <authorList>
            <person name="Kampfer P."/>
        </authorList>
    </citation>
    <scope>NUCLEOTIDE SEQUENCE [LARGE SCALE GENOMIC DNA]</scope>
    <source>
        <strain evidence="7 8">DSM 23284</strain>
    </source>
</reference>
<sequence length="369" mass="40019">MIMGMSITRRTLATYFSWRFLGAILGLFALAAVLIFIFDLLELLRRSGGEDDAGLIRISLISLLRTPQLMEQVLPFAVLFGSIAAFLALSRKLELVVARAAGVSVWQFIAPALIVGIGLGVFAVTVYNPLAVVLRAQSDEIAAGLFGREQNFLMQTTGATWLRQDGLDGESVLHANQILAGGARLYGVTIFSFDRDGFFSERIEAREARLGDKVWKLSDVTVYTTEADPRKYAAYTISTYLTPTEVRESIAAPESIGFWDLPRVIELSQRAGLPAYRYSLQYQTLLARPVLLAAMVLIAACVSLRVTRMGGIGRLILGGILAGFVLYVLSELGKDLGGAGIVPPIVAAWAPGVFGVLMGFTILLHLEDG</sequence>
<evidence type="ECO:0000313" key="7">
    <source>
        <dbReference type="EMBL" id="MBA4611647.1"/>
    </source>
</evidence>